<evidence type="ECO:0000259" key="2">
    <source>
        <dbReference type="Pfam" id="PF21307"/>
    </source>
</evidence>
<keyword evidence="4" id="KW-0378">Hydrolase</keyword>
<dbReference type="InterPro" id="IPR027414">
    <property type="entry name" value="GH95_N_dom"/>
</dbReference>
<proteinExistence type="predicted"/>
<name>A0ABT8V926_9BACL</name>
<dbReference type="EMBL" id="JAUMKJ010000007">
    <property type="protein sequence ID" value="MDO3676730.1"/>
    <property type="molecule type" value="Genomic_DNA"/>
</dbReference>
<organism evidence="4 5">
    <name type="scientific">Paenibacillus ehimensis</name>
    <dbReference type="NCBI Taxonomy" id="79264"/>
    <lineage>
        <taxon>Bacteria</taxon>
        <taxon>Bacillati</taxon>
        <taxon>Bacillota</taxon>
        <taxon>Bacilli</taxon>
        <taxon>Bacillales</taxon>
        <taxon>Paenibacillaceae</taxon>
        <taxon>Paenibacillus</taxon>
    </lineage>
</organism>
<dbReference type="InterPro" id="IPR012341">
    <property type="entry name" value="6hp_glycosidase-like_sf"/>
</dbReference>
<keyword evidence="5" id="KW-1185">Reference proteome</keyword>
<dbReference type="PIRSF" id="PIRSF007663">
    <property type="entry name" value="UCP007663"/>
    <property type="match status" value="1"/>
</dbReference>
<protein>
    <submittedName>
        <fullName evidence="4">Glycoside hydrolase N-terminal domain-containing protein</fullName>
    </submittedName>
</protein>
<dbReference type="InterPro" id="IPR054363">
    <property type="entry name" value="GH95_cat"/>
</dbReference>
<dbReference type="Pfam" id="PF14498">
    <property type="entry name" value="Glyco_hyd_65N_2"/>
    <property type="match status" value="1"/>
</dbReference>
<evidence type="ECO:0000259" key="1">
    <source>
        <dbReference type="Pfam" id="PF14498"/>
    </source>
</evidence>
<feature type="domain" description="Glycosyl hydrolase family 95 N-terminal" evidence="1">
    <location>
        <begin position="20"/>
        <end position="254"/>
    </location>
</feature>
<evidence type="ECO:0000313" key="4">
    <source>
        <dbReference type="EMBL" id="MDO3676730.1"/>
    </source>
</evidence>
<dbReference type="InterPro" id="IPR016518">
    <property type="entry name" value="Alpha-L-fucosidase"/>
</dbReference>
<feature type="domain" description="Alpha fucosidase A-like C-terminal" evidence="2">
    <location>
        <begin position="700"/>
        <end position="769"/>
    </location>
</feature>
<reference evidence="4" key="1">
    <citation type="submission" date="2023-07" db="EMBL/GenBank/DDBJ databases">
        <authorList>
            <person name="Aktuganov G."/>
            <person name="Boyko T."/>
            <person name="Delegan Y."/>
            <person name="Galimzianova N."/>
            <person name="Gilvanova E."/>
            <person name="Korobov V."/>
            <person name="Kuzmina L."/>
            <person name="Melentiev A."/>
            <person name="Milman P."/>
            <person name="Ryabova A."/>
            <person name="Stupak E."/>
            <person name="Yasakov T."/>
            <person name="Zharikova N."/>
            <person name="Zhurenko E."/>
        </authorList>
    </citation>
    <scope>NUCLEOTIDE SEQUENCE</scope>
    <source>
        <strain evidence="4">IB-739</strain>
    </source>
</reference>
<gene>
    <name evidence="4" type="ORF">Q3C12_06920</name>
</gene>
<accession>A0ABT8V926</accession>
<dbReference type="SUPFAM" id="SSF48208">
    <property type="entry name" value="Six-hairpin glycosidases"/>
    <property type="match status" value="1"/>
</dbReference>
<dbReference type="Gene3D" id="1.50.10.10">
    <property type="match status" value="1"/>
</dbReference>
<dbReference type="GO" id="GO:0016787">
    <property type="term" value="F:hydrolase activity"/>
    <property type="evidence" value="ECO:0007669"/>
    <property type="project" value="UniProtKB-KW"/>
</dbReference>
<dbReference type="RefSeq" id="WP_302877732.1">
    <property type="nucleotide sequence ID" value="NZ_JAUMKJ010000007.1"/>
</dbReference>
<dbReference type="Proteomes" id="UP001168883">
    <property type="component" value="Unassembled WGS sequence"/>
</dbReference>
<dbReference type="Pfam" id="PF21307">
    <property type="entry name" value="Glyco_hydro_95_C"/>
    <property type="match status" value="1"/>
</dbReference>
<evidence type="ECO:0000313" key="5">
    <source>
        <dbReference type="Proteomes" id="UP001168883"/>
    </source>
</evidence>
<dbReference type="InterPro" id="IPR049053">
    <property type="entry name" value="AFCA-like_C"/>
</dbReference>
<dbReference type="Pfam" id="PF22124">
    <property type="entry name" value="Glyco_hydro_95_cat"/>
    <property type="match status" value="1"/>
</dbReference>
<dbReference type="PANTHER" id="PTHR31084">
    <property type="entry name" value="ALPHA-L-FUCOSIDASE 2"/>
    <property type="match status" value="1"/>
</dbReference>
<sequence length="806" mass="89566">MKTSTTRLHPDGTAYRKHVLKMAKPAVRWQDALPSGNGTLGALVYGNIQEDTILVNHEALWYGAKTKELPDLSVHLPELRALLDAGRYAEANRLYPGLMREAGYFANTAMYQPGFDLKLFLEPAEGFKAYERTLDMETGEIAVGWNEGDVRLTKRLFVSRTDEAVVLSVRSSAPGTLRAALELTVHDPEAAAERGFSHDRFVRDDVLCAIGKHAEALEPYGAAARVVVHGGRRYVREQRLQVEDADAVTVLLRIDPKLGGPGALDPLTSGLSELPADYALLFERHAAEHRALFLRAELDLRVSEGADAGNEQLLLDAYSGTVPTALIERMYDYGRYLLLSSSRPGGLPANLQGVWNGDYAPPWSSAFFNNENIQMNYWQALPGHMAETALPFFDLFESLLDDMRTNARKWYGCRGILSPLFASPDSGLKKNLQPHVVYFSAGAGWLAQHFYDYWLFTGDRAFLERRAVPFLKECALFYEDFFVEDENGRYKSYPSNSPENCANGAFEGSGTVAVCINATMDFAVAKEVLTHLCEACEELGIEAESLPKWRAMLSKLPAYQVNEDGALKEWMHPDFEDNYHHRHLSHLYPLFPGYEITPGSEPELFEACRKAVEKRLVIGLQDQTGWSLAHMANLYARLGDGNRALECLELLSRSCLGDNLFTYHNDWRRQGISIAGKRAPFQIDANFGWTAAMQEMLLFSAPGVIKLLPALPDAWREGRFRGLRCRGGAEVSMAWSLAEGTAEVSFVSARAQTVEVEFPFALQEAAGEVSLSEAPDKTARHRIVHLPAGRTVTLKLGLQKTSSSVG</sequence>
<evidence type="ECO:0000259" key="3">
    <source>
        <dbReference type="Pfam" id="PF22124"/>
    </source>
</evidence>
<comment type="caution">
    <text evidence="4">The sequence shown here is derived from an EMBL/GenBank/DDBJ whole genome shotgun (WGS) entry which is preliminary data.</text>
</comment>
<feature type="domain" description="Glycosyl hydrolase family 95 catalytic" evidence="3">
    <location>
        <begin position="278"/>
        <end position="697"/>
    </location>
</feature>
<dbReference type="PANTHER" id="PTHR31084:SF0">
    <property type="entry name" value="ALPHA-L-FUCOSIDASE 2"/>
    <property type="match status" value="1"/>
</dbReference>
<dbReference type="InterPro" id="IPR008928">
    <property type="entry name" value="6-hairpin_glycosidase_sf"/>
</dbReference>